<dbReference type="Proteomes" id="UP000594749">
    <property type="component" value="Chromosome"/>
</dbReference>
<protein>
    <submittedName>
        <fullName evidence="1">Uncharacterized protein</fullName>
    </submittedName>
</protein>
<organism evidence="1 2">
    <name type="scientific">Campylobacter corcagiensis</name>
    <dbReference type="NCBI Taxonomy" id="1448857"/>
    <lineage>
        <taxon>Bacteria</taxon>
        <taxon>Pseudomonadati</taxon>
        <taxon>Campylobacterota</taxon>
        <taxon>Epsilonproteobacteria</taxon>
        <taxon>Campylobacterales</taxon>
        <taxon>Campylobacteraceae</taxon>
        <taxon>Campylobacter</taxon>
    </lineage>
</organism>
<evidence type="ECO:0000313" key="2">
    <source>
        <dbReference type="Proteomes" id="UP000594749"/>
    </source>
</evidence>
<evidence type="ECO:0000313" key="1">
    <source>
        <dbReference type="EMBL" id="QOQ87254.1"/>
    </source>
</evidence>
<name>A0A7M1LGV3_9BACT</name>
<proteinExistence type="predicted"/>
<accession>A0A7M1LGV3</accession>
<dbReference type="RefSeq" id="WP_025803613.1">
    <property type="nucleotide sequence ID" value="NZ_CP053842.1"/>
</dbReference>
<dbReference type="OrthoDB" id="239865at68525"/>
<dbReference type="EMBL" id="CP063078">
    <property type="protein sequence ID" value="QOQ87254.1"/>
    <property type="molecule type" value="Genomic_DNA"/>
</dbReference>
<reference evidence="1 2" key="1">
    <citation type="submission" date="2020-10" db="EMBL/GenBank/DDBJ databases">
        <title>Campylobacter and Helicobacter PacBio genomes.</title>
        <authorList>
            <person name="Lane C."/>
        </authorList>
    </citation>
    <scope>NUCLEOTIDE SEQUENCE [LARGE SCALE GENOMIC DNA]</scope>
    <source>
        <strain evidence="1 2">2016D-0077</strain>
    </source>
</reference>
<sequence length="237" mass="28671">MINQIQKIFKRKNSLSSENIIDYIFEKTKTLYFQSLKPCLYSDFLKLDKFEKIQHFTIKNLDIDVINLVYSGYFFDKIYYKCLDKEKRKLIRQLGHNSNTLSDIYHYHENLAYNIVFYIFQTANMDDDFWYFNISGYDNPNKKADKKYLTPNDPFFEIYYPPNFFGDTSSVRAISEFALKYSNKEHQKYKKLKTDTKLYVDDDFNFNIPKYFINNVFDKKEIKDVIKKVRKFNISLC</sequence>
<keyword evidence="2" id="KW-1185">Reference proteome</keyword>
<dbReference type="AlphaFoldDB" id="A0A7M1LGV3"/>
<gene>
    <name evidence="1" type="ORF">IMC76_08610</name>
</gene>